<dbReference type="EMBL" id="NRRV01000017">
    <property type="protein sequence ID" value="MBK1630845.1"/>
    <property type="molecule type" value="Genomic_DNA"/>
</dbReference>
<feature type="transmembrane region" description="Helical" evidence="1">
    <location>
        <begin position="38"/>
        <end position="61"/>
    </location>
</feature>
<feature type="transmembrane region" description="Helical" evidence="1">
    <location>
        <begin position="93"/>
        <end position="113"/>
    </location>
</feature>
<keyword evidence="1" id="KW-0812">Transmembrane</keyword>
<gene>
    <name evidence="2" type="ORF">CKO31_08830</name>
</gene>
<comment type="caution">
    <text evidence="2">The sequence shown here is derived from an EMBL/GenBank/DDBJ whole genome shotgun (WGS) entry which is preliminary data.</text>
</comment>
<keyword evidence="1" id="KW-0472">Membrane</keyword>
<dbReference type="RefSeq" id="WP_200236120.1">
    <property type="nucleotide sequence ID" value="NZ_NRRV01000017.1"/>
</dbReference>
<evidence type="ECO:0000313" key="2">
    <source>
        <dbReference type="EMBL" id="MBK1630845.1"/>
    </source>
</evidence>
<proteinExistence type="predicted"/>
<dbReference type="Proteomes" id="UP000748752">
    <property type="component" value="Unassembled WGS sequence"/>
</dbReference>
<keyword evidence="1" id="KW-1133">Transmembrane helix</keyword>
<evidence type="ECO:0000313" key="3">
    <source>
        <dbReference type="Proteomes" id="UP000748752"/>
    </source>
</evidence>
<sequence>MNSSAVPQGLVPLGVVLTGVAFAFASSIVPHFDAAHRLLALPFGVGVALYGLYGVVAALVPQSLGDRLGLRILGLHVAMGVLLRASIDPRMVEGWLALVPALLMAYMLADVYLRRGQVTLGDGDEAT</sequence>
<name>A0ABS1CFZ8_9GAMM</name>
<reference evidence="2 3" key="1">
    <citation type="journal article" date="2020" name="Microorganisms">
        <title>Osmotic Adaptation and Compatible Solute Biosynthesis of Phototrophic Bacteria as Revealed from Genome Analyses.</title>
        <authorList>
            <person name="Imhoff J.F."/>
            <person name="Rahn T."/>
            <person name="Kunzel S."/>
            <person name="Keller A."/>
            <person name="Neulinger S.C."/>
        </authorList>
    </citation>
    <scope>NUCLEOTIDE SEQUENCE [LARGE SCALE GENOMIC DNA]</scope>
    <source>
        <strain evidence="2 3">DSM 6210</strain>
    </source>
</reference>
<protein>
    <recommendedName>
        <fullName evidence="4">MFS transporter</fullName>
    </recommendedName>
</protein>
<organism evidence="2 3">
    <name type="scientific">Thiohalocapsa halophila</name>
    <dbReference type="NCBI Taxonomy" id="69359"/>
    <lineage>
        <taxon>Bacteria</taxon>
        <taxon>Pseudomonadati</taxon>
        <taxon>Pseudomonadota</taxon>
        <taxon>Gammaproteobacteria</taxon>
        <taxon>Chromatiales</taxon>
        <taxon>Chromatiaceae</taxon>
        <taxon>Thiohalocapsa</taxon>
    </lineage>
</organism>
<evidence type="ECO:0008006" key="4">
    <source>
        <dbReference type="Google" id="ProtNLM"/>
    </source>
</evidence>
<accession>A0ABS1CFZ8</accession>
<keyword evidence="3" id="KW-1185">Reference proteome</keyword>
<evidence type="ECO:0000256" key="1">
    <source>
        <dbReference type="SAM" id="Phobius"/>
    </source>
</evidence>
<feature type="transmembrane region" description="Helical" evidence="1">
    <location>
        <begin position="68"/>
        <end position="87"/>
    </location>
</feature>
<feature type="transmembrane region" description="Helical" evidence="1">
    <location>
        <begin position="12"/>
        <end position="32"/>
    </location>
</feature>